<comment type="caution">
    <text evidence="2">The sequence shown here is derived from an EMBL/GenBank/DDBJ whole genome shotgun (WGS) entry which is preliminary data.</text>
</comment>
<gene>
    <name evidence="2" type="ORF">EGH23_15315</name>
</gene>
<evidence type="ECO:0000313" key="3">
    <source>
        <dbReference type="Proteomes" id="UP001430455"/>
    </source>
</evidence>
<evidence type="ECO:0000256" key="1">
    <source>
        <dbReference type="SAM" id="MobiDB-lite"/>
    </source>
</evidence>
<reference evidence="2 3" key="1">
    <citation type="submission" date="2021-06" db="EMBL/GenBank/DDBJ databases">
        <title>Halomicroarcula sp. a new haloarchaeum isolated from saline soil.</title>
        <authorList>
            <person name="Duran-Viseras A."/>
            <person name="Sanchez-Porro C."/>
            <person name="Ventosa A."/>
        </authorList>
    </citation>
    <scope>NUCLEOTIDE SEQUENCE [LARGE SCALE GENOMIC DNA]</scope>
    <source>
        <strain evidence="2 3">F27</strain>
    </source>
</reference>
<feature type="compositionally biased region" description="Basic and acidic residues" evidence="1">
    <location>
        <begin position="1"/>
        <end position="19"/>
    </location>
</feature>
<proteinExistence type="predicted"/>
<keyword evidence="3" id="KW-1185">Reference proteome</keyword>
<feature type="region of interest" description="Disordered" evidence="1">
    <location>
        <begin position="1"/>
        <end position="29"/>
    </location>
</feature>
<evidence type="ECO:0000313" key="2">
    <source>
        <dbReference type="EMBL" id="MBX0296247.1"/>
    </source>
</evidence>
<sequence>MTDEPRRSADSDRATRADGGDASEEWTDIHLSEPEPDSWEIDLHVEHGAVETVVLRLHADGLPGVVNSLLSDVDDELVRRVLAYAVERQDVDPATLVDEE</sequence>
<dbReference type="AlphaFoldDB" id="A0AAW4PG84"/>
<protein>
    <submittedName>
        <fullName evidence="2">Uncharacterized protein</fullName>
    </submittedName>
</protein>
<organism evidence="2 3">
    <name type="scientific">Haloarcula nitratireducens</name>
    <dbReference type="NCBI Taxonomy" id="2487749"/>
    <lineage>
        <taxon>Archaea</taxon>
        <taxon>Methanobacteriati</taxon>
        <taxon>Methanobacteriota</taxon>
        <taxon>Stenosarchaea group</taxon>
        <taxon>Halobacteria</taxon>
        <taxon>Halobacteriales</taxon>
        <taxon>Haloarculaceae</taxon>
        <taxon>Haloarcula</taxon>
    </lineage>
</organism>
<accession>A0AAW4PG84</accession>
<dbReference type="RefSeq" id="WP_220580864.1">
    <property type="nucleotide sequence ID" value="NZ_RKLT01000006.1"/>
</dbReference>
<dbReference type="Proteomes" id="UP001430455">
    <property type="component" value="Unassembled WGS sequence"/>
</dbReference>
<name>A0AAW4PG84_9EURY</name>
<dbReference type="EMBL" id="RKLT01000006">
    <property type="protein sequence ID" value="MBX0296247.1"/>
    <property type="molecule type" value="Genomic_DNA"/>
</dbReference>